<keyword evidence="3" id="KW-1185">Reference proteome</keyword>
<dbReference type="AlphaFoldDB" id="C5B5T2"/>
<dbReference type="HOGENOM" id="CLU_2955243_0_0_5"/>
<keyword evidence="2" id="KW-0614">Plasmid</keyword>
<gene>
    <name evidence="2" type="ordered locus">MexAM1_META2p1022</name>
</gene>
<proteinExistence type="predicted"/>
<reference evidence="2 3" key="1">
    <citation type="journal article" date="2009" name="PLoS ONE">
        <title>Methylobacterium genome sequences: a reference blueprint to investigate microbial metabolism of C1 compounds from natural and industrial sources.</title>
        <authorList>
            <person name="Vuilleumier S."/>
            <person name="Chistoserdova L."/>
            <person name="Lee M.-C."/>
            <person name="Bringel F."/>
            <person name="Lajus A."/>
            <person name="Zhou Y."/>
            <person name="Gourion B."/>
            <person name="Barbe V."/>
            <person name="Chang J."/>
            <person name="Cruveiller S."/>
            <person name="Dossat C."/>
            <person name="Gillett W."/>
            <person name="Gruffaz C."/>
            <person name="Haugen E."/>
            <person name="Hourcade E."/>
            <person name="Levy R."/>
            <person name="Mangenot S."/>
            <person name="Muller E."/>
            <person name="Nadalig T."/>
            <person name="Pagni M."/>
            <person name="Penny C."/>
            <person name="Peyraud R."/>
            <person name="Robinson D.G."/>
            <person name="Roche D."/>
            <person name="Rouy Z."/>
            <person name="Saenampechek C."/>
            <person name="Salvignol G."/>
            <person name="Vallenet D."/>
            <person name="Wu Z."/>
            <person name="Marx C.J."/>
            <person name="Vorholt J.A."/>
            <person name="Olson M.V."/>
            <person name="Kaul R."/>
            <person name="Weissenbach J."/>
            <person name="Medigue C."/>
            <person name="Lidstrom M.E."/>
        </authorList>
    </citation>
    <scope>NUCLEOTIDE SEQUENCE [LARGE SCALE GENOMIC DNA]</scope>
    <source>
        <strain evidence="3">ATCC 14718 / DSM 1338 / JCM 2805 / NCIMB 9133 / AM1</strain>
    </source>
</reference>
<geneLocation type="plasmid" evidence="2 3">
    <name>megaplasmid</name>
</geneLocation>
<evidence type="ECO:0000313" key="3">
    <source>
        <dbReference type="Proteomes" id="UP000009081"/>
    </source>
</evidence>
<name>C5B5T2_METEA</name>
<protein>
    <submittedName>
        <fullName evidence="2">Uncharacterized protein</fullName>
    </submittedName>
</protein>
<organism evidence="2 3">
    <name type="scientific">Methylorubrum extorquens (strain ATCC 14718 / DSM 1338 / JCM 2805 / NCIMB 9133 / AM1)</name>
    <name type="common">Methylobacterium extorquens</name>
    <dbReference type="NCBI Taxonomy" id="272630"/>
    <lineage>
        <taxon>Bacteria</taxon>
        <taxon>Pseudomonadati</taxon>
        <taxon>Pseudomonadota</taxon>
        <taxon>Alphaproteobacteria</taxon>
        <taxon>Hyphomicrobiales</taxon>
        <taxon>Methylobacteriaceae</taxon>
        <taxon>Methylorubrum</taxon>
    </lineage>
</organism>
<dbReference type="KEGG" id="mea:Mex_2p1022"/>
<feature type="compositionally biased region" description="Basic residues" evidence="1">
    <location>
        <begin position="1"/>
        <end position="13"/>
    </location>
</feature>
<accession>C5B5T2</accession>
<evidence type="ECO:0000256" key="1">
    <source>
        <dbReference type="SAM" id="MobiDB-lite"/>
    </source>
</evidence>
<dbReference type="Proteomes" id="UP000009081">
    <property type="component" value="Plasmid megaplasmid"/>
</dbReference>
<feature type="region of interest" description="Disordered" evidence="1">
    <location>
        <begin position="1"/>
        <end position="59"/>
    </location>
</feature>
<sequence length="59" mass="6391">MRRPSARPHRGYAAKRVMPLGPGPPTAPEHRPFPSDSLQSSPPWHSMAGGAVEQFSSQV</sequence>
<dbReference type="EMBL" id="CP001511">
    <property type="protein sequence ID" value="ACS43814.1"/>
    <property type="molecule type" value="Genomic_DNA"/>
</dbReference>
<evidence type="ECO:0000313" key="2">
    <source>
        <dbReference type="EMBL" id="ACS43814.1"/>
    </source>
</evidence>